<keyword evidence="5" id="KW-1185">Reference proteome</keyword>
<dbReference type="GO" id="GO:0010181">
    <property type="term" value="F:FMN binding"/>
    <property type="evidence" value="ECO:0007669"/>
    <property type="project" value="TreeGrafter"/>
</dbReference>
<dbReference type="Pfam" id="PF03358">
    <property type="entry name" value="FMN_red"/>
    <property type="match status" value="1"/>
</dbReference>
<sequence length="179" mass="18822">MHILGLSGSLRSASLHRALLRAAAETAPEGIELAVYDSLGALPLFNPDDEATAPPVVARLCAALVTADAVLIASPEYAHGVTGTLKNALDWMVGTEAFVEKPVALLSASPRYVHAPASLREILITMSAHWVDAACLTLPVLGTGLDEQGIMARPDFVGALRNQLAILRAAVRPAERDGR</sequence>
<dbReference type="Proteomes" id="UP000078596">
    <property type="component" value="Chromosome"/>
</dbReference>
<dbReference type="AlphaFoldDB" id="A0A191ZHS4"/>
<dbReference type="InterPro" id="IPR005025">
    <property type="entry name" value="FMN_Rdtase-like_dom"/>
</dbReference>
<feature type="domain" description="NADPH-dependent FMN reductase-like" evidence="3">
    <location>
        <begin position="1"/>
        <end position="134"/>
    </location>
</feature>
<dbReference type="Gene3D" id="3.40.50.360">
    <property type="match status" value="1"/>
</dbReference>
<dbReference type="GO" id="GO:0005829">
    <property type="term" value="C:cytosol"/>
    <property type="evidence" value="ECO:0007669"/>
    <property type="project" value="TreeGrafter"/>
</dbReference>
<dbReference type="EMBL" id="CP016027">
    <property type="protein sequence ID" value="ANJ67434.1"/>
    <property type="molecule type" value="Genomic_DNA"/>
</dbReference>
<evidence type="ECO:0000256" key="2">
    <source>
        <dbReference type="ARBA" id="ARBA00022643"/>
    </source>
</evidence>
<dbReference type="KEGG" id="haz:A9404_08600"/>
<reference evidence="4 5" key="1">
    <citation type="submission" date="2016-06" db="EMBL/GenBank/DDBJ databases">
        <title>Insight into the functional genes involving in sulfur oxidation in Pearl River water.</title>
        <authorList>
            <person name="Luo J."/>
            <person name="Tan X."/>
            <person name="Lin W."/>
        </authorList>
    </citation>
    <scope>NUCLEOTIDE SEQUENCE [LARGE SCALE GENOMIC DNA]</scope>
    <source>
        <strain evidence="4 5">LS2</strain>
    </source>
</reference>
<keyword evidence="2" id="KW-0285">Flavoprotein</keyword>
<dbReference type="InterPro" id="IPR029039">
    <property type="entry name" value="Flavoprotein-like_sf"/>
</dbReference>
<evidence type="ECO:0000256" key="1">
    <source>
        <dbReference type="ARBA" id="ARBA00001917"/>
    </source>
</evidence>
<accession>A0A191ZHS4</accession>
<comment type="cofactor">
    <cofactor evidence="1">
        <name>FMN</name>
        <dbReference type="ChEBI" id="CHEBI:58210"/>
    </cofactor>
</comment>
<gene>
    <name evidence="4" type="ORF">A9404_08600</name>
</gene>
<protein>
    <submittedName>
        <fullName evidence="4">FMN reductase</fullName>
    </submittedName>
</protein>
<evidence type="ECO:0000313" key="4">
    <source>
        <dbReference type="EMBL" id="ANJ67434.1"/>
    </source>
</evidence>
<evidence type="ECO:0000313" key="5">
    <source>
        <dbReference type="Proteomes" id="UP000078596"/>
    </source>
</evidence>
<dbReference type="RefSeq" id="WP_066100286.1">
    <property type="nucleotide sequence ID" value="NZ_CP016027.1"/>
</dbReference>
<name>A0A191ZHS4_9GAMM</name>
<dbReference type="GO" id="GO:0016491">
    <property type="term" value="F:oxidoreductase activity"/>
    <property type="evidence" value="ECO:0007669"/>
    <property type="project" value="InterPro"/>
</dbReference>
<evidence type="ECO:0000259" key="3">
    <source>
        <dbReference type="Pfam" id="PF03358"/>
    </source>
</evidence>
<dbReference type="STRING" id="1860122.A9404_08600"/>
<keyword evidence="2" id="KW-0288">FMN</keyword>
<proteinExistence type="predicted"/>
<dbReference type="PANTHER" id="PTHR30543:SF21">
    <property type="entry name" value="NAD(P)H-DEPENDENT FMN REDUCTASE LOT6"/>
    <property type="match status" value="1"/>
</dbReference>
<dbReference type="InterPro" id="IPR050712">
    <property type="entry name" value="NAD(P)H-dep_reductase"/>
</dbReference>
<dbReference type="OrthoDB" id="9812295at2"/>
<organism evidence="4 5">
    <name type="scientific">Halothiobacillus diazotrophicus</name>
    <dbReference type="NCBI Taxonomy" id="1860122"/>
    <lineage>
        <taxon>Bacteria</taxon>
        <taxon>Pseudomonadati</taxon>
        <taxon>Pseudomonadota</taxon>
        <taxon>Gammaproteobacteria</taxon>
        <taxon>Chromatiales</taxon>
        <taxon>Halothiobacillaceae</taxon>
        <taxon>Halothiobacillus</taxon>
    </lineage>
</organism>
<dbReference type="PANTHER" id="PTHR30543">
    <property type="entry name" value="CHROMATE REDUCTASE"/>
    <property type="match status" value="1"/>
</dbReference>
<dbReference type="SUPFAM" id="SSF52218">
    <property type="entry name" value="Flavoproteins"/>
    <property type="match status" value="1"/>
</dbReference>